<dbReference type="PANTHER" id="PTHR11439:SF483">
    <property type="entry name" value="PEPTIDE SYNTHASE GLIP-LIKE, PUTATIVE (AFU_ORTHOLOGUE AFUA_3G12920)-RELATED"/>
    <property type="match status" value="1"/>
</dbReference>
<feature type="non-terminal residue" evidence="3">
    <location>
        <position position="520"/>
    </location>
</feature>
<comment type="caution">
    <text evidence="3">The sequence shown here is derived from an EMBL/GenBank/DDBJ whole genome shotgun (WGS) entry which is preliminary data.</text>
</comment>
<protein>
    <submittedName>
        <fullName evidence="3">Copia protein</fullName>
    </submittedName>
</protein>
<dbReference type="InterPro" id="IPR013103">
    <property type="entry name" value="RVT_2"/>
</dbReference>
<feature type="domain" description="Reverse transcriptase Ty1/copia-type" evidence="2">
    <location>
        <begin position="189"/>
        <end position="293"/>
    </location>
</feature>
<dbReference type="Pfam" id="PF07727">
    <property type="entry name" value="RVT_2"/>
    <property type="match status" value="1"/>
</dbReference>
<sequence length="520" mass="59676">MEDSESIVNYFDRIQELVNAMRACKEKVTNQTLPPEFDYVAAAIEESKDLDTMEVEELQHSLKNKHFKHKPTTKEKAKVLGKGINTAPIRNTKIKNLVKLVSPLKKGGQTKHKSKVATPKIARSEREGAKNKPNNHAHLTKDERTDSDSEVVVLLAITSEVEHIEFEKAMIEEKWLKAMKEEINSIKKNQTWELVDSPSNKKLIALKWVYKVKVNPRDEVVKNKARLVTIGEVYALVARIETIKLVVAITINVGWSMHQLDVKFAFLNGPLEEEVYVNQPLDFVVKGKENKMMHEFEMSDLGLLSYFLGIEFEMTQYKMVMHQTMYAKDLLKRLNMQQSNPIGTPVEVGLSLKKEKDEEQGTIDFGILFPKEKATAKPELVGYSDLDWCANKQDRKNTIGCIFFYGRAPIYWSSTKESVVTLSSCEVEYIAVSKTTCQAVWVDALLGELQEKNSKKVKLLVDKKYAIDLARHPISHGRSKHIETRFHFLKKQVNNEKLQIKHYRAKIQFANIFIKALKRE</sequence>
<dbReference type="STRING" id="157652.A0A371F2T4"/>
<feature type="non-terminal residue" evidence="3">
    <location>
        <position position="1"/>
    </location>
</feature>
<dbReference type="OrthoDB" id="1412689at2759"/>
<proteinExistence type="predicted"/>
<evidence type="ECO:0000313" key="3">
    <source>
        <dbReference type="EMBL" id="RDX72544.1"/>
    </source>
</evidence>
<dbReference type="CDD" id="cd09272">
    <property type="entry name" value="RNase_HI_RT_Ty1"/>
    <property type="match status" value="1"/>
</dbReference>
<evidence type="ECO:0000313" key="4">
    <source>
        <dbReference type="Proteomes" id="UP000257109"/>
    </source>
</evidence>
<feature type="region of interest" description="Disordered" evidence="1">
    <location>
        <begin position="105"/>
        <end position="145"/>
    </location>
</feature>
<name>A0A371F2T4_MUCPR</name>
<gene>
    <name evidence="3" type="primary">GIP</name>
    <name evidence="3" type="ORF">CR513_47963</name>
</gene>
<accession>A0A371F2T4</accession>
<evidence type="ECO:0000259" key="2">
    <source>
        <dbReference type="Pfam" id="PF07727"/>
    </source>
</evidence>
<keyword evidence="4" id="KW-1185">Reference proteome</keyword>
<dbReference type="AlphaFoldDB" id="A0A371F2T4"/>
<reference evidence="3" key="1">
    <citation type="submission" date="2018-05" db="EMBL/GenBank/DDBJ databases">
        <title>Draft genome of Mucuna pruriens seed.</title>
        <authorList>
            <person name="Nnadi N.E."/>
            <person name="Vos R."/>
            <person name="Hasami M.H."/>
            <person name="Devisetty U.K."/>
            <person name="Aguiy J.C."/>
        </authorList>
    </citation>
    <scope>NUCLEOTIDE SEQUENCE [LARGE SCALE GENOMIC DNA]</scope>
    <source>
        <strain evidence="3">JCA_2017</strain>
    </source>
</reference>
<dbReference type="Proteomes" id="UP000257109">
    <property type="component" value="Unassembled WGS sequence"/>
</dbReference>
<organism evidence="3 4">
    <name type="scientific">Mucuna pruriens</name>
    <name type="common">Velvet bean</name>
    <name type="synonym">Dolichos pruriens</name>
    <dbReference type="NCBI Taxonomy" id="157652"/>
    <lineage>
        <taxon>Eukaryota</taxon>
        <taxon>Viridiplantae</taxon>
        <taxon>Streptophyta</taxon>
        <taxon>Embryophyta</taxon>
        <taxon>Tracheophyta</taxon>
        <taxon>Spermatophyta</taxon>
        <taxon>Magnoliopsida</taxon>
        <taxon>eudicotyledons</taxon>
        <taxon>Gunneridae</taxon>
        <taxon>Pentapetalae</taxon>
        <taxon>rosids</taxon>
        <taxon>fabids</taxon>
        <taxon>Fabales</taxon>
        <taxon>Fabaceae</taxon>
        <taxon>Papilionoideae</taxon>
        <taxon>50 kb inversion clade</taxon>
        <taxon>NPAAA clade</taxon>
        <taxon>indigoferoid/millettioid clade</taxon>
        <taxon>Phaseoleae</taxon>
        <taxon>Mucuna</taxon>
    </lineage>
</organism>
<dbReference type="EMBL" id="QJKJ01010866">
    <property type="protein sequence ID" value="RDX72544.1"/>
    <property type="molecule type" value="Genomic_DNA"/>
</dbReference>
<evidence type="ECO:0000256" key="1">
    <source>
        <dbReference type="SAM" id="MobiDB-lite"/>
    </source>
</evidence>
<dbReference type="PANTHER" id="PTHR11439">
    <property type="entry name" value="GAG-POL-RELATED RETROTRANSPOSON"/>
    <property type="match status" value="1"/>
</dbReference>